<dbReference type="Pfam" id="PF19335">
    <property type="entry name" value="HMBD"/>
    <property type="match status" value="1"/>
</dbReference>
<dbReference type="InterPro" id="IPR023214">
    <property type="entry name" value="HAD_sf"/>
</dbReference>
<keyword evidence="5 10" id="KW-0547">Nucleotide-binding</keyword>
<proteinExistence type="inferred from homology"/>
<dbReference type="CDD" id="cd02094">
    <property type="entry name" value="P-type_ATPase_Cu-like"/>
    <property type="match status" value="1"/>
</dbReference>
<feature type="transmembrane region" description="Helical" evidence="10">
    <location>
        <begin position="735"/>
        <end position="757"/>
    </location>
</feature>
<dbReference type="InterPro" id="IPR012348">
    <property type="entry name" value="RNR-like"/>
</dbReference>
<comment type="subcellular location">
    <subcellularLocation>
        <location evidence="10">Cell membrane</location>
    </subcellularLocation>
    <subcellularLocation>
        <location evidence="1">Endomembrane system</location>
        <topology evidence="1">Multi-pass membrane protein</topology>
    </subcellularLocation>
</comment>
<dbReference type="InterPro" id="IPR007029">
    <property type="entry name" value="YHS_dom"/>
</dbReference>
<dbReference type="SFLD" id="SFLDG00002">
    <property type="entry name" value="C1.7:_P-type_atpase_like"/>
    <property type="match status" value="1"/>
</dbReference>
<dbReference type="SFLD" id="SFLDS00003">
    <property type="entry name" value="Haloacid_Dehalogenase"/>
    <property type="match status" value="1"/>
</dbReference>
<dbReference type="NCBIfam" id="TIGR01494">
    <property type="entry name" value="ATPase_P-type"/>
    <property type="match status" value="1"/>
</dbReference>
<keyword evidence="13" id="KW-1185">Reference proteome</keyword>
<accession>A0ABQ1S9M8</accession>
<dbReference type="InterPro" id="IPR036412">
    <property type="entry name" value="HAD-like_sf"/>
</dbReference>
<dbReference type="InterPro" id="IPR018303">
    <property type="entry name" value="ATPase_P-typ_P_site"/>
</dbReference>
<dbReference type="Pfam" id="PF04945">
    <property type="entry name" value="YHS"/>
    <property type="match status" value="1"/>
</dbReference>
<dbReference type="InterPro" id="IPR045800">
    <property type="entry name" value="HMBD"/>
</dbReference>
<evidence type="ECO:0000256" key="8">
    <source>
        <dbReference type="ARBA" id="ARBA00022989"/>
    </source>
</evidence>
<evidence type="ECO:0000313" key="13">
    <source>
        <dbReference type="Proteomes" id="UP000619041"/>
    </source>
</evidence>
<keyword evidence="10" id="KW-1003">Cell membrane</keyword>
<feature type="transmembrane region" description="Helical" evidence="10">
    <location>
        <begin position="136"/>
        <end position="156"/>
    </location>
</feature>
<dbReference type="InterPro" id="IPR023299">
    <property type="entry name" value="ATPase_P-typ_cyto_dom_N"/>
</dbReference>
<dbReference type="Gene3D" id="2.70.150.10">
    <property type="entry name" value="Calcium-transporting ATPase, cytoplasmic transduction domain A"/>
    <property type="match status" value="1"/>
</dbReference>
<protein>
    <submittedName>
        <fullName evidence="12">Copper-translocating P-type ATPase</fullName>
    </submittedName>
</protein>
<dbReference type="NCBIfam" id="TIGR01511">
    <property type="entry name" value="ATPase-IB1_Cu"/>
    <property type="match status" value="1"/>
</dbReference>
<dbReference type="SUPFAM" id="SSF56784">
    <property type="entry name" value="HAD-like"/>
    <property type="match status" value="1"/>
</dbReference>
<evidence type="ECO:0000256" key="2">
    <source>
        <dbReference type="ARBA" id="ARBA00006024"/>
    </source>
</evidence>
<dbReference type="Gene3D" id="1.10.620.20">
    <property type="entry name" value="Ribonucleotide Reductase, subunit A"/>
    <property type="match status" value="1"/>
</dbReference>
<name>A0ABQ1S9M8_9SPHN</name>
<dbReference type="InterPro" id="IPR023298">
    <property type="entry name" value="ATPase_P-typ_TM_dom_sf"/>
</dbReference>
<dbReference type="Pfam" id="PF00702">
    <property type="entry name" value="Hydrolase"/>
    <property type="match status" value="1"/>
</dbReference>
<feature type="transmembrane region" description="Helical" evidence="10">
    <location>
        <begin position="391"/>
        <end position="413"/>
    </location>
</feature>
<dbReference type="PANTHER" id="PTHR43520">
    <property type="entry name" value="ATP7, ISOFORM B"/>
    <property type="match status" value="1"/>
</dbReference>
<feature type="transmembrane region" description="Helical" evidence="10">
    <location>
        <begin position="238"/>
        <end position="256"/>
    </location>
</feature>
<dbReference type="InterPro" id="IPR027256">
    <property type="entry name" value="P-typ_ATPase_IB"/>
</dbReference>
<feature type="transmembrane region" description="Helical" evidence="10">
    <location>
        <begin position="198"/>
        <end position="218"/>
    </location>
</feature>
<evidence type="ECO:0000256" key="4">
    <source>
        <dbReference type="ARBA" id="ARBA00022723"/>
    </source>
</evidence>
<keyword evidence="7" id="KW-1278">Translocase</keyword>
<dbReference type="InterPro" id="IPR001757">
    <property type="entry name" value="P_typ_ATPase"/>
</dbReference>
<evidence type="ECO:0000256" key="1">
    <source>
        <dbReference type="ARBA" id="ARBA00004127"/>
    </source>
</evidence>
<dbReference type="EMBL" id="BMKL01000001">
    <property type="protein sequence ID" value="GGD96556.1"/>
    <property type="molecule type" value="Genomic_DNA"/>
</dbReference>
<keyword evidence="6 10" id="KW-0067">ATP-binding</keyword>
<evidence type="ECO:0000259" key="11">
    <source>
        <dbReference type="SMART" id="SM00746"/>
    </source>
</evidence>
<comment type="similarity">
    <text evidence="2 10">Belongs to the cation transport ATPase (P-type) (TC 3.A.3) family. Type IB subfamily.</text>
</comment>
<evidence type="ECO:0000256" key="9">
    <source>
        <dbReference type="ARBA" id="ARBA00023136"/>
    </source>
</evidence>
<dbReference type="PROSITE" id="PS00154">
    <property type="entry name" value="ATPASE_E1_E2"/>
    <property type="match status" value="1"/>
</dbReference>
<keyword evidence="8 10" id="KW-1133">Transmembrane helix</keyword>
<gene>
    <name evidence="12" type="ORF">GCM10011515_15520</name>
</gene>
<dbReference type="NCBIfam" id="TIGR01525">
    <property type="entry name" value="ATPase-IB_hvy"/>
    <property type="match status" value="1"/>
</dbReference>
<sequence length="789" mass="83180">MKGLAMANSCHSADGMHHGHDSDGEGALVTDPVCGMKVDARTAEHRHEHGRTVHYFCSAGCLQKFTADPSKYLIAERPDPAVIAAAPGTIWTCPMHPEIRRDGPGSCPICGMALEPLEPTLEEGPNPELADMTRRFWISAVFTVPLALLVVAQELIGIELLPMRTFVWVQFVLATPVVLWGGWPFFERFWASLKTRKLNMFTLIGLGIGVAYGYSVVATLAPDDFPASLRTMGGLVPVYFEAAAVITTLVLLGQVLELRARSATGQAIRSLLGLAPKTARRVHPDGSEEDIPLDHVQVGDLLRIRPGEKVPVDGLVSDGRSSVDESMISGEPVPVEKTAGDRVIGATVNGTGSLVMKADRVGRDTVLSQIVRMVAEAQRSRAPIQALADKVSAWFVPAVVLVALIAFAVWNFVGPEPRVAHALVNGVAVLIIACPCALGLATPMSIMVGTGRGAMAGVLVKNAEALELMEKIDTLVVDKTGTLTLGKPKLVGVTASGDFVQDDVLKLAAALERGSEHPLAAAIVEGAQERGLAIPVSSDFQSHTGKGVSGKVGGRAVFLGNKAMLADNGISTQALEGKADEHRADGEGVMFLGVDGALAGLVVVADPIKESAVEAVAELRRANIHVVMMTGDNRRTAEAVARRVGIDEVLSEVLPDQKQAKVEDLRRAGRRVAMAGDGINDAPALAAADVGIAMGTGTDVAMESAAVTLVKGDLSGIVRARHLSRATMRNIRQNLFFSFVFNAAGVPIAAGVLYPWFGILLSPIIAGAAMAFSSVAVIGNSLLLKKVRL</sequence>
<evidence type="ECO:0000256" key="7">
    <source>
        <dbReference type="ARBA" id="ARBA00022967"/>
    </source>
</evidence>
<dbReference type="InterPro" id="IPR009078">
    <property type="entry name" value="Ferritin-like_SF"/>
</dbReference>
<evidence type="ECO:0000256" key="5">
    <source>
        <dbReference type="ARBA" id="ARBA00022741"/>
    </source>
</evidence>
<feature type="transmembrane region" description="Helical" evidence="10">
    <location>
        <begin position="419"/>
        <end position="442"/>
    </location>
</feature>
<dbReference type="SUPFAM" id="SSF81665">
    <property type="entry name" value="Calcium ATPase, transmembrane domain M"/>
    <property type="match status" value="1"/>
</dbReference>
<dbReference type="InterPro" id="IPR008250">
    <property type="entry name" value="ATPase_P-typ_transduc_dom_A_sf"/>
</dbReference>
<feature type="domain" description="TRASH" evidence="11">
    <location>
        <begin position="31"/>
        <end position="69"/>
    </location>
</feature>
<evidence type="ECO:0000256" key="3">
    <source>
        <dbReference type="ARBA" id="ARBA00022692"/>
    </source>
</evidence>
<keyword evidence="4 10" id="KW-0479">Metal-binding</keyword>
<dbReference type="InterPro" id="IPR059000">
    <property type="entry name" value="ATPase_P-type_domA"/>
</dbReference>
<keyword evidence="9 10" id="KW-0472">Membrane</keyword>
<organism evidence="12 13">
    <name type="scientific">Tsuneonella deserti</name>
    <dbReference type="NCBI Taxonomy" id="2035528"/>
    <lineage>
        <taxon>Bacteria</taxon>
        <taxon>Pseudomonadati</taxon>
        <taxon>Pseudomonadota</taxon>
        <taxon>Alphaproteobacteria</taxon>
        <taxon>Sphingomonadales</taxon>
        <taxon>Erythrobacteraceae</taxon>
        <taxon>Tsuneonella</taxon>
    </lineage>
</organism>
<dbReference type="InterPro" id="IPR011017">
    <property type="entry name" value="TRASH_dom"/>
</dbReference>
<dbReference type="SMART" id="SM00746">
    <property type="entry name" value="TRASH"/>
    <property type="match status" value="1"/>
</dbReference>
<evidence type="ECO:0000313" key="12">
    <source>
        <dbReference type="EMBL" id="GGD96556.1"/>
    </source>
</evidence>
<dbReference type="InterPro" id="IPR044492">
    <property type="entry name" value="P_typ_ATPase_HD_dom"/>
</dbReference>
<dbReference type="Gene3D" id="3.40.1110.10">
    <property type="entry name" value="Calcium-transporting ATPase, cytoplasmic domain N"/>
    <property type="match status" value="1"/>
</dbReference>
<dbReference type="PANTHER" id="PTHR43520:SF8">
    <property type="entry name" value="P-TYPE CU(+) TRANSPORTER"/>
    <property type="match status" value="1"/>
</dbReference>
<keyword evidence="3 10" id="KW-0812">Transmembrane</keyword>
<reference evidence="13" key="1">
    <citation type="journal article" date="2019" name="Int. J. Syst. Evol. Microbiol.">
        <title>The Global Catalogue of Microorganisms (GCM) 10K type strain sequencing project: providing services to taxonomists for standard genome sequencing and annotation.</title>
        <authorList>
            <consortium name="The Broad Institute Genomics Platform"/>
            <consortium name="The Broad Institute Genome Sequencing Center for Infectious Disease"/>
            <person name="Wu L."/>
            <person name="Ma J."/>
        </authorList>
    </citation>
    <scope>NUCLEOTIDE SEQUENCE [LARGE SCALE GENOMIC DNA]</scope>
    <source>
        <strain evidence="13">CGMCC 1.15959</strain>
    </source>
</reference>
<feature type="transmembrane region" description="Helical" evidence="10">
    <location>
        <begin position="763"/>
        <end position="784"/>
    </location>
</feature>
<feature type="transmembrane region" description="Helical" evidence="10">
    <location>
        <begin position="168"/>
        <end position="186"/>
    </location>
</feature>
<dbReference type="NCBIfam" id="TIGR01512">
    <property type="entry name" value="ATPase-IB2_Cd"/>
    <property type="match status" value="1"/>
</dbReference>
<dbReference type="PRINTS" id="PR00119">
    <property type="entry name" value="CATATPASE"/>
</dbReference>
<dbReference type="Proteomes" id="UP000619041">
    <property type="component" value="Unassembled WGS sequence"/>
</dbReference>
<dbReference type="SUPFAM" id="SSF47240">
    <property type="entry name" value="Ferritin-like"/>
    <property type="match status" value="1"/>
</dbReference>
<dbReference type="PRINTS" id="PR00943">
    <property type="entry name" value="CUATPASE"/>
</dbReference>
<evidence type="ECO:0000256" key="10">
    <source>
        <dbReference type="RuleBase" id="RU362081"/>
    </source>
</evidence>
<dbReference type="SUPFAM" id="SSF81653">
    <property type="entry name" value="Calcium ATPase, transduction domain A"/>
    <property type="match status" value="1"/>
</dbReference>
<evidence type="ECO:0000256" key="6">
    <source>
        <dbReference type="ARBA" id="ARBA00022840"/>
    </source>
</evidence>
<comment type="caution">
    <text evidence="12">The sequence shown here is derived from an EMBL/GenBank/DDBJ whole genome shotgun (WGS) entry which is preliminary data.</text>
</comment>
<dbReference type="SFLD" id="SFLDF00027">
    <property type="entry name" value="p-type_atpase"/>
    <property type="match status" value="1"/>
</dbReference>
<dbReference type="Pfam" id="PF00122">
    <property type="entry name" value="E1-E2_ATPase"/>
    <property type="match status" value="1"/>
</dbReference>
<dbReference type="Gene3D" id="3.40.50.1000">
    <property type="entry name" value="HAD superfamily/HAD-like"/>
    <property type="match status" value="1"/>
</dbReference>